<name>A0AAW2TIG1_SESRA</name>
<feature type="region of interest" description="Disordered" evidence="1">
    <location>
        <begin position="1"/>
        <end position="21"/>
    </location>
</feature>
<evidence type="ECO:0000313" key="2">
    <source>
        <dbReference type="EMBL" id="KAL0404459.1"/>
    </source>
</evidence>
<evidence type="ECO:0000256" key="1">
    <source>
        <dbReference type="SAM" id="MobiDB-lite"/>
    </source>
</evidence>
<dbReference type="EMBL" id="JACGWJ010000008">
    <property type="protein sequence ID" value="KAL0404459.1"/>
    <property type="molecule type" value="Genomic_DNA"/>
</dbReference>
<accession>A0AAW2TIG1</accession>
<reference evidence="2" key="1">
    <citation type="submission" date="2020-06" db="EMBL/GenBank/DDBJ databases">
        <authorList>
            <person name="Li T."/>
            <person name="Hu X."/>
            <person name="Zhang T."/>
            <person name="Song X."/>
            <person name="Zhang H."/>
            <person name="Dai N."/>
            <person name="Sheng W."/>
            <person name="Hou X."/>
            <person name="Wei L."/>
        </authorList>
    </citation>
    <scope>NUCLEOTIDE SEQUENCE</scope>
    <source>
        <strain evidence="2">G02</strain>
        <tissue evidence="2">Leaf</tissue>
    </source>
</reference>
<comment type="caution">
    <text evidence="2">The sequence shown here is derived from an EMBL/GenBank/DDBJ whole genome shotgun (WGS) entry which is preliminary data.</text>
</comment>
<dbReference type="AlphaFoldDB" id="A0AAW2TIG1"/>
<sequence length="64" mass="6894">MAEGPPPREQPPLNGGYEEPLEPSYGKGSFIVHALAVASARSMGFQSQFPRYACPVVGIDRFKG</sequence>
<organism evidence="2">
    <name type="scientific">Sesamum radiatum</name>
    <name type="common">Black benniseed</name>
    <dbReference type="NCBI Taxonomy" id="300843"/>
    <lineage>
        <taxon>Eukaryota</taxon>
        <taxon>Viridiplantae</taxon>
        <taxon>Streptophyta</taxon>
        <taxon>Embryophyta</taxon>
        <taxon>Tracheophyta</taxon>
        <taxon>Spermatophyta</taxon>
        <taxon>Magnoliopsida</taxon>
        <taxon>eudicotyledons</taxon>
        <taxon>Gunneridae</taxon>
        <taxon>Pentapetalae</taxon>
        <taxon>asterids</taxon>
        <taxon>lamiids</taxon>
        <taxon>Lamiales</taxon>
        <taxon>Pedaliaceae</taxon>
        <taxon>Sesamum</taxon>
    </lineage>
</organism>
<protein>
    <submittedName>
        <fullName evidence="2">Uncharacterized protein</fullName>
    </submittedName>
</protein>
<reference evidence="2" key="2">
    <citation type="journal article" date="2024" name="Plant">
        <title>Genomic evolution and insights into agronomic trait innovations of Sesamum species.</title>
        <authorList>
            <person name="Miao H."/>
            <person name="Wang L."/>
            <person name="Qu L."/>
            <person name="Liu H."/>
            <person name="Sun Y."/>
            <person name="Le M."/>
            <person name="Wang Q."/>
            <person name="Wei S."/>
            <person name="Zheng Y."/>
            <person name="Lin W."/>
            <person name="Duan Y."/>
            <person name="Cao H."/>
            <person name="Xiong S."/>
            <person name="Wang X."/>
            <person name="Wei L."/>
            <person name="Li C."/>
            <person name="Ma Q."/>
            <person name="Ju M."/>
            <person name="Zhao R."/>
            <person name="Li G."/>
            <person name="Mu C."/>
            <person name="Tian Q."/>
            <person name="Mei H."/>
            <person name="Zhang T."/>
            <person name="Gao T."/>
            <person name="Zhang H."/>
        </authorList>
    </citation>
    <scope>NUCLEOTIDE SEQUENCE</scope>
    <source>
        <strain evidence="2">G02</strain>
    </source>
</reference>
<feature type="compositionally biased region" description="Pro residues" evidence="1">
    <location>
        <begin position="1"/>
        <end position="10"/>
    </location>
</feature>
<gene>
    <name evidence="2" type="ORF">Sradi_2086700</name>
</gene>
<proteinExistence type="predicted"/>